<comment type="caution">
    <text evidence="1">The sequence shown here is derived from an EMBL/GenBank/DDBJ whole genome shotgun (WGS) entry which is preliminary data.</text>
</comment>
<sequence>MVFEDHVPELVSVYSAPIRLCSTVVLKNGGLFETFRVKRIKEGDALLSRNDDGSECVYTLDKLVVVQRFAPRSSIISSICR</sequence>
<evidence type="ECO:0008006" key="3">
    <source>
        <dbReference type="Google" id="ProtNLM"/>
    </source>
</evidence>
<protein>
    <recommendedName>
        <fullName evidence="3">Hedgehog/Intein (Hint) domain-containing protein</fullName>
    </recommendedName>
</protein>
<accession>A0A8S0WI47</accession>
<organism evidence="1 2">
    <name type="scientific">Candidatus Methylobacter favarea</name>
    <dbReference type="NCBI Taxonomy" id="2707345"/>
    <lineage>
        <taxon>Bacteria</taxon>
        <taxon>Pseudomonadati</taxon>
        <taxon>Pseudomonadota</taxon>
        <taxon>Gammaproteobacteria</taxon>
        <taxon>Methylococcales</taxon>
        <taxon>Methylococcaceae</taxon>
        <taxon>Methylobacter</taxon>
    </lineage>
</organism>
<evidence type="ECO:0000313" key="1">
    <source>
        <dbReference type="EMBL" id="CAA9890311.1"/>
    </source>
</evidence>
<proteinExistence type="predicted"/>
<name>A0A8S0WI47_9GAMM</name>
<dbReference type="Proteomes" id="UP000494216">
    <property type="component" value="Unassembled WGS sequence"/>
</dbReference>
<reference evidence="1 2" key="1">
    <citation type="submission" date="2020-02" db="EMBL/GenBank/DDBJ databases">
        <authorList>
            <person name="Hogendoorn C."/>
        </authorList>
    </citation>
    <scope>NUCLEOTIDE SEQUENCE [LARGE SCALE GENOMIC DNA]</scope>
    <source>
        <strain evidence="1">METHB21</strain>
    </source>
</reference>
<evidence type="ECO:0000313" key="2">
    <source>
        <dbReference type="Proteomes" id="UP000494216"/>
    </source>
</evidence>
<dbReference type="AlphaFoldDB" id="A0A8S0WI47"/>
<gene>
    <name evidence="1" type="ORF">METHB2_20142</name>
</gene>
<dbReference type="EMBL" id="CADCXN010000047">
    <property type="protein sequence ID" value="CAA9890311.1"/>
    <property type="molecule type" value="Genomic_DNA"/>
</dbReference>
<keyword evidence="2" id="KW-1185">Reference proteome</keyword>